<dbReference type="PANTHER" id="PTHR34407:SF1">
    <property type="entry name" value="SGNH HYDROLASE-TYPE ESTERASE DOMAIN-CONTAINING PROTEIN"/>
    <property type="match status" value="1"/>
</dbReference>
<reference evidence="1" key="1">
    <citation type="submission" date="2021-02" db="EMBL/GenBank/DDBJ databases">
        <title>First Annotated Genome of the Yellow-green Alga Tribonema minus.</title>
        <authorList>
            <person name="Mahan K.M."/>
        </authorList>
    </citation>
    <scope>NUCLEOTIDE SEQUENCE</scope>
    <source>
        <strain evidence="1">UTEX B ZZ1240</strain>
    </source>
</reference>
<dbReference type="EMBL" id="JAFCMP010000526">
    <property type="protein sequence ID" value="KAG5177294.1"/>
    <property type="molecule type" value="Genomic_DNA"/>
</dbReference>
<gene>
    <name evidence="1" type="ORF">JKP88DRAFT_202416</name>
</gene>
<sequence>MTATYPADLRTPGCNCLNNTGATTDTQLQNFFRKCVTPGSTINLGILGGSISQMLAGYQVTWLAYLQQMCPTSTVKLYNGARPSTGSMTLGYCAKTSVGGPEQVDLFVTEFTLNDGSKYTTDGQFSSQSYEFLLRNTLTAFQYAPAIITLHLWGFPFVYDSPQPALVALAQRYALSAISIRDAVWPYYTAQREPLASKSEVTVDGIHPSAYVHKFAADLLHTYVVGKFLEWVDSAIDGTASQTAGTEPVALPEASNSPLNKYKVEEAKIDCAIVPSKDREDGRAPVLIDPSGFSIDPADQLACVKFTSDAPRTKVQVTTQTGRIFISNCYFGDRTFRMYGAERASAISVHNVVAGEWLPLMLIQLVDGIAEGFEVEPPLAPGTYTLGITKNPTCVGQACSEGFLAIAGL</sequence>
<dbReference type="Proteomes" id="UP000664859">
    <property type="component" value="Unassembled WGS sequence"/>
</dbReference>
<dbReference type="CDD" id="cd00229">
    <property type="entry name" value="SGNH_hydrolase"/>
    <property type="match status" value="1"/>
</dbReference>
<accession>A0A836C984</accession>
<dbReference type="PANTHER" id="PTHR34407">
    <property type="entry name" value="EXPRESSED PROTEIN"/>
    <property type="match status" value="1"/>
</dbReference>
<dbReference type="SUPFAM" id="SSF52266">
    <property type="entry name" value="SGNH hydrolase"/>
    <property type="match status" value="1"/>
</dbReference>
<dbReference type="InterPro" id="IPR036514">
    <property type="entry name" value="SGNH_hydro_sf"/>
</dbReference>
<evidence type="ECO:0000313" key="1">
    <source>
        <dbReference type="EMBL" id="KAG5177294.1"/>
    </source>
</evidence>
<dbReference type="Gene3D" id="3.40.50.1110">
    <property type="entry name" value="SGNH hydrolase"/>
    <property type="match status" value="1"/>
</dbReference>
<evidence type="ECO:0008006" key="3">
    <source>
        <dbReference type="Google" id="ProtNLM"/>
    </source>
</evidence>
<dbReference type="OrthoDB" id="544608at2759"/>
<dbReference type="AlphaFoldDB" id="A0A836C984"/>
<proteinExistence type="predicted"/>
<protein>
    <recommendedName>
        <fullName evidence="3">SGNH hydrolase-type esterase domain-containing protein</fullName>
    </recommendedName>
</protein>
<evidence type="ECO:0000313" key="2">
    <source>
        <dbReference type="Proteomes" id="UP000664859"/>
    </source>
</evidence>
<comment type="caution">
    <text evidence="1">The sequence shown here is derived from an EMBL/GenBank/DDBJ whole genome shotgun (WGS) entry which is preliminary data.</text>
</comment>
<name>A0A836C984_9STRA</name>
<keyword evidence="2" id="KW-1185">Reference proteome</keyword>
<organism evidence="1 2">
    <name type="scientific">Tribonema minus</name>
    <dbReference type="NCBI Taxonomy" id="303371"/>
    <lineage>
        <taxon>Eukaryota</taxon>
        <taxon>Sar</taxon>
        <taxon>Stramenopiles</taxon>
        <taxon>Ochrophyta</taxon>
        <taxon>PX clade</taxon>
        <taxon>Xanthophyceae</taxon>
        <taxon>Tribonematales</taxon>
        <taxon>Tribonemataceae</taxon>
        <taxon>Tribonema</taxon>
    </lineage>
</organism>